<dbReference type="EMBL" id="DRTB01000193">
    <property type="protein sequence ID" value="HHE04922.1"/>
    <property type="molecule type" value="Genomic_DNA"/>
</dbReference>
<dbReference type="InterPro" id="IPR001412">
    <property type="entry name" value="aa-tRNA-synth_I_CS"/>
</dbReference>
<evidence type="ECO:0000313" key="14">
    <source>
        <dbReference type="EMBL" id="HHE04922.1"/>
    </source>
</evidence>
<keyword evidence="4" id="KW-0963">Cytoplasm</keyword>
<feature type="non-terminal residue" evidence="14">
    <location>
        <position position="310"/>
    </location>
</feature>
<feature type="domain" description="Methionyl/Leucyl tRNA synthetase" evidence="13">
    <location>
        <begin position="3"/>
        <end position="309"/>
    </location>
</feature>
<dbReference type="PRINTS" id="PR01041">
    <property type="entry name" value="TRNASYNTHMET"/>
</dbReference>
<dbReference type="InterPro" id="IPR023458">
    <property type="entry name" value="Met-tRNA_ligase_1"/>
</dbReference>
<comment type="subcellular location">
    <subcellularLocation>
        <location evidence="1">Cytoplasm</location>
    </subcellularLocation>
</comment>
<dbReference type="FunFam" id="2.20.28.20:FF:000001">
    <property type="entry name" value="Methionine--tRNA ligase"/>
    <property type="match status" value="1"/>
</dbReference>
<evidence type="ECO:0000256" key="4">
    <source>
        <dbReference type="ARBA" id="ARBA00022490"/>
    </source>
</evidence>
<dbReference type="InterPro" id="IPR033911">
    <property type="entry name" value="MetRS_core"/>
</dbReference>
<evidence type="ECO:0000256" key="9">
    <source>
        <dbReference type="ARBA" id="ARBA00023146"/>
    </source>
</evidence>
<evidence type="ECO:0000256" key="3">
    <source>
        <dbReference type="ARBA" id="ARBA00012838"/>
    </source>
</evidence>
<dbReference type="InterPro" id="IPR014729">
    <property type="entry name" value="Rossmann-like_a/b/a_fold"/>
</dbReference>
<dbReference type="NCBIfam" id="TIGR00398">
    <property type="entry name" value="metG"/>
    <property type="match status" value="1"/>
</dbReference>
<evidence type="ECO:0000256" key="12">
    <source>
        <dbReference type="RuleBase" id="RU363039"/>
    </source>
</evidence>
<reference evidence="14" key="1">
    <citation type="journal article" date="2020" name="mSystems">
        <title>Genome- and Community-Level Interaction Insights into Carbon Utilization and Element Cycling Functions of Hydrothermarchaeota in Hydrothermal Sediment.</title>
        <authorList>
            <person name="Zhou Z."/>
            <person name="Liu Y."/>
            <person name="Xu W."/>
            <person name="Pan J."/>
            <person name="Luo Z.H."/>
            <person name="Li M."/>
        </authorList>
    </citation>
    <scope>NUCLEOTIDE SEQUENCE [LARGE SCALE GENOMIC DNA]</scope>
    <source>
        <strain evidence="14">HyVt-74</strain>
    </source>
</reference>
<dbReference type="PROSITE" id="PS00178">
    <property type="entry name" value="AA_TRNA_LIGASE_I"/>
    <property type="match status" value="1"/>
</dbReference>
<organism evidence="14">
    <name type="scientific">candidate division WOR-3 bacterium</name>
    <dbReference type="NCBI Taxonomy" id="2052148"/>
    <lineage>
        <taxon>Bacteria</taxon>
        <taxon>Bacteria division WOR-3</taxon>
    </lineage>
</organism>
<evidence type="ECO:0000256" key="8">
    <source>
        <dbReference type="ARBA" id="ARBA00022917"/>
    </source>
</evidence>
<dbReference type="AlphaFoldDB" id="A0A7C5DB18"/>
<keyword evidence="8 12" id="KW-0648">Protein biosynthesis</keyword>
<dbReference type="Gene3D" id="2.20.28.20">
    <property type="entry name" value="Methionyl-tRNA synthetase, Zn-domain"/>
    <property type="match status" value="1"/>
</dbReference>
<dbReference type="GO" id="GO:0004825">
    <property type="term" value="F:methionine-tRNA ligase activity"/>
    <property type="evidence" value="ECO:0007669"/>
    <property type="project" value="UniProtKB-EC"/>
</dbReference>
<keyword evidence="6 12" id="KW-0547">Nucleotide-binding</keyword>
<comment type="similarity">
    <text evidence="2">Belongs to the class-I aminoacyl-tRNA synthetase family. MetG type 1 subfamily.</text>
</comment>
<dbReference type="SUPFAM" id="SSF57770">
    <property type="entry name" value="Methionyl-tRNA synthetase (MetRS), Zn-domain"/>
    <property type="match status" value="1"/>
</dbReference>
<evidence type="ECO:0000259" key="13">
    <source>
        <dbReference type="Pfam" id="PF09334"/>
    </source>
</evidence>
<evidence type="ECO:0000256" key="2">
    <source>
        <dbReference type="ARBA" id="ARBA00008258"/>
    </source>
</evidence>
<dbReference type="InterPro" id="IPR029038">
    <property type="entry name" value="MetRS_Zn"/>
</dbReference>
<dbReference type="PANTHER" id="PTHR45765:SF1">
    <property type="entry name" value="METHIONINE--TRNA LIGASE, CYTOPLASMIC"/>
    <property type="match status" value="1"/>
</dbReference>
<comment type="catalytic activity">
    <reaction evidence="11">
        <text>tRNA(Met) + L-methionine + ATP = L-methionyl-tRNA(Met) + AMP + diphosphate</text>
        <dbReference type="Rhea" id="RHEA:13481"/>
        <dbReference type="Rhea" id="RHEA-COMP:9667"/>
        <dbReference type="Rhea" id="RHEA-COMP:9698"/>
        <dbReference type="ChEBI" id="CHEBI:30616"/>
        <dbReference type="ChEBI" id="CHEBI:33019"/>
        <dbReference type="ChEBI" id="CHEBI:57844"/>
        <dbReference type="ChEBI" id="CHEBI:78442"/>
        <dbReference type="ChEBI" id="CHEBI:78530"/>
        <dbReference type="ChEBI" id="CHEBI:456215"/>
        <dbReference type="EC" id="6.1.1.10"/>
    </reaction>
</comment>
<evidence type="ECO:0000256" key="10">
    <source>
        <dbReference type="ARBA" id="ARBA00030904"/>
    </source>
</evidence>
<keyword evidence="7 12" id="KW-0067">ATP-binding</keyword>
<dbReference type="InterPro" id="IPR014758">
    <property type="entry name" value="Met-tRNA_synth"/>
</dbReference>
<evidence type="ECO:0000256" key="5">
    <source>
        <dbReference type="ARBA" id="ARBA00022598"/>
    </source>
</evidence>
<dbReference type="SUPFAM" id="SSF52374">
    <property type="entry name" value="Nucleotidylyl transferase"/>
    <property type="match status" value="1"/>
</dbReference>
<dbReference type="Proteomes" id="UP000886110">
    <property type="component" value="Unassembled WGS sequence"/>
</dbReference>
<evidence type="ECO:0000256" key="6">
    <source>
        <dbReference type="ARBA" id="ARBA00022741"/>
    </source>
</evidence>
<dbReference type="Gene3D" id="3.40.50.620">
    <property type="entry name" value="HUPs"/>
    <property type="match status" value="1"/>
</dbReference>
<dbReference type="EC" id="6.1.1.10" evidence="3"/>
<evidence type="ECO:0000256" key="1">
    <source>
        <dbReference type="ARBA" id="ARBA00004496"/>
    </source>
</evidence>
<dbReference type="Pfam" id="PF09334">
    <property type="entry name" value="tRNA-synt_1g"/>
    <property type="match status" value="1"/>
</dbReference>
<accession>A0A7C5DB18</accession>
<protein>
    <recommendedName>
        <fullName evidence="3">methionine--tRNA ligase</fullName>
        <ecNumber evidence="3">6.1.1.10</ecNumber>
    </recommendedName>
    <alternativeName>
        <fullName evidence="10">Methionyl-tRNA synthetase</fullName>
    </alternativeName>
</protein>
<dbReference type="GO" id="GO:0005524">
    <property type="term" value="F:ATP binding"/>
    <property type="evidence" value="ECO:0007669"/>
    <property type="project" value="UniProtKB-KW"/>
</dbReference>
<dbReference type="GO" id="GO:0006431">
    <property type="term" value="P:methionyl-tRNA aminoacylation"/>
    <property type="evidence" value="ECO:0007669"/>
    <property type="project" value="InterPro"/>
</dbReference>
<evidence type="ECO:0000256" key="7">
    <source>
        <dbReference type="ARBA" id="ARBA00022840"/>
    </source>
</evidence>
<gene>
    <name evidence="14" type="primary">metG</name>
    <name evidence="14" type="ORF">ENL19_02535</name>
</gene>
<dbReference type="InterPro" id="IPR015413">
    <property type="entry name" value="Methionyl/Leucyl_tRNA_Synth"/>
</dbReference>
<keyword evidence="5 12" id="KW-0436">Ligase</keyword>
<evidence type="ECO:0000256" key="11">
    <source>
        <dbReference type="ARBA" id="ARBA00047364"/>
    </source>
</evidence>
<proteinExistence type="inferred from homology"/>
<dbReference type="PANTHER" id="PTHR45765">
    <property type="entry name" value="METHIONINE--TRNA LIGASE"/>
    <property type="match status" value="1"/>
</dbReference>
<dbReference type="GO" id="GO:0005829">
    <property type="term" value="C:cytosol"/>
    <property type="evidence" value="ECO:0007669"/>
    <property type="project" value="TreeGrafter"/>
</dbReference>
<comment type="caution">
    <text evidence="14">The sequence shown here is derived from an EMBL/GenBank/DDBJ whole genome shotgun (WGS) entry which is preliminary data.</text>
</comment>
<name>A0A7C5DB18_UNCW3</name>
<keyword evidence="9 12" id="KW-0030">Aminoacyl-tRNA synthetase</keyword>
<sequence>MRYLITSALPYANGPIHIGHLAGAYLPADIFVRFLKKSGEDAIHICGTDENGVPITIAAEKEGVSPIVIADRYHKIIEKDFNDVYIKFDNFSRTTTEIHKIISQKFFMRLLEKGYIDKRESTQFYCPNCKRFLPDRYVEGTCPYCGYKSARGDQCEQCGRWLEPTLLINSHCKICGTTPIQKKTVHWYLRLDMFEEKLRKWLEGKNWKDNVMSELMKWLKEGLRPRPITRDIQWGVPVPLKEAKGKVLYVWFDAPIGYISSTIEWAEKMGNPELWKDFWMDKNTRLIHFIGKDNKVFHGIIWPATLMGYG</sequence>